<evidence type="ECO:0000256" key="1">
    <source>
        <dbReference type="PROSITE-ProRule" id="PRU00175"/>
    </source>
</evidence>
<dbReference type="Proteomes" id="UP000245464">
    <property type="component" value="Chromosome 7"/>
</dbReference>
<dbReference type="OMA" id="HFACAIP"/>
<dbReference type="InterPro" id="IPR013083">
    <property type="entry name" value="Znf_RING/FYVE/PHD"/>
</dbReference>
<comment type="caution">
    <text evidence="4">The sequence shown here is derived from an EMBL/GenBank/DDBJ whole genome shotgun (WGS) entry which is preliminary data.</text>
</comment>
<dbReference type="Gene3D" id="3.30.40.10">
    <property type="entry name" value="Zinc/RING finger domain, C3HC4 (zinc finger)"/>
    <property type="match status" value="1"/>
</dbReference>
<name>A0A2W1GI54_9PLEO</name>
<keyword evidence="1" id="KW-0863">Zinc-finger</keyword>
<reference evidence="5" key="4">
    <citation type="journal article" date="2022" name="Microb. Genom.">
        <title>A global pangenome for the wheat fungal pathogen Pyrenophora tritici-repentis and prediction of effector protein structural homology.</title>
        <authorList>
            <person name="Moolhuijzen P.M."/>
            <person name="See P.T."/>
            <person name="Shi G."/>
            <person name="Powell H.R."/>
            <person name="Cockram J."/>
            <person name="Jorgensen L.N."/>
            <person name="Benslimane H."/>
            <person name="Strelkov S.E."/>
            <person name="Turner J."/>
            <person name="Liu Z."/>
            <person name="Moffat C.S."/>
        </authorList>
    </citation>
    <scope>NUCLEOTIDE SEQUENCE [LARGE SCALE GENOMIC DNA]</scope>
</reference>
<accession>A0A2W1GI54</accession>
<dbReference type="SUPFAM" id="SSF57850">
    <property type="entry name" value="RING/U-box"/>
    <property type="match status" value="1"/>
</dbReference>
<dbReference type="OrthoDB" id="8062037at2759"/>
<keyword evidence="1" id="KW-0479">Metal-binding</keyword>
<keyword evidence="1" id="KW-0862">Zinc</keyword>
<dbReference type="PROSITE" id="PS50089">
    <property type="entry name" value="ZF_RING_2"/>
    <property type="match status" value="1"/>
</dbReference>
<reference evidence="3" key="1">
    <citation type="journal article" date="2018" name="BMC Genomics">
        <title>Comparative genomics of the wheat fungal pathogen Pyrenophora tritici-repentis reveals chromosomal variations and genome plasticity.</title>
        <authorList>
            <person name="Moolhuijzen P."/>
            <person name="See P.T."/>
            <person name="Hane J.K."/>
            <person name="Shi G."/>
            <person name="Liu Z."/>
            <person name="Oliver R.P."/>
            <person name="Moffat C.S."/>
        </authorList>
    </citation>
    <scope>NUCLEOTIDE SEQUENCE [LARGE SCALE GENOMIC DNA]</scope>
    <source>
        <strain evidence="3">M4</strain>
    </source>
</reference>
<dbReference type="AlphaFoldDB" id="A0A2W1GI54"/>
<dbReference type="Proteomes" id="UP000249757">
    <property type="component" value="Unassembled WGS sequence"/>
</dbReference>
<sequence length="427" mass="48934">MSTGLDNWAPPTSQLTPATAEGTLLQDSQNPASSFPSVYEHVRLRLRNLRNLRKFEKEADESRQALSMTPGELRKLERHHFPLNTLIHPLRLGDMDDEQVRQASGAAQAWLFTVLDYHGRTMGREHEIRLFRLAVEKERRRDDLTDQEQLYMALSNPGLSSSEDRLRAGFMVVLHENLPERLQDVSEVAGRRTRRIIEESNMDDEMMNIVEFIVERTQFIKVDHFACAIPLSLLTDIAGNTSVVDDNAGCCPVCQNSYTDLSEFTVKDLLADYPVRIKYCGHVVGKACLEQWMVTPKIDEAKYPYRTCPLCRVKIEGVESPTPAALLSLRNHLLADGRATITLRTMLYEFGVDVEESVETICACMSEEIACLELLAEVERRGGDYKEQERVLKYRLEQLKKEKRVWGFRGDGIWKKFRDDWMNSTDS</sequence>
<dbReference type="GO" id="GO:0008270">
    <property type="term" value="F:zinc ion binding"/>
    <property type="evidence" value="ECO:0007669"/>
    <property type="project" value="UniProtKB-KW"/>
</dbReference>
<evidence type="ECO:0000313" key="4">
    <source>
        <dbReference type="EMBL" id="KAI1511830.1"/>
    </source>
</evidence>
<reference evidence="4" key="3">
    <citation type="journal article" date="2022" name="bioRxiv">
        <title>A global pangenome for the wheat fungal pathogen Pyrenophora tritici-repentis and prediction of effector protein structural homology.</title>
        <authorList>
            <person name="Moolhuijzen P."/>
            <person name="See P.T."/>
            <person name="Shi G."/>
            <person name="Powell H.R."/>
            <person name="Cockram J."/>
            <person name="Jorgensen L.N."/>
            <person name="Benslimane H."/>
            <person name="Strelkov S.E."/>
            <person name="Turner J."/>
            <person name="Liu Z."/>
            <person name="Moffat C.S."/>
        </authorList>
    </citation>
    <scope>NUCLEOTIDE SEQUENCE</scope>
    <source>
        <strain evidence="4">86-124</strain>
    </source>
</reference>
<dbReference type="EMBL" id="NRDI02000013">
    <property type="protein sequence ID" value="KAI1511830.1"/>
    <property type="molecule type" value="Genomic_DNA"/>
</dbReference>
<gene>
    <name evidence="4" type="ORF">Ptr86124_009474</name>
    <name evidence="3" type="ORF">PtrM4_133680</name>
</gene>
<evidence type="ECO:0000313" key="3">
    <source>
        <dbReference type="EMBL" id="KAF7568755.1"/>
    </source>
</evidence>
<feature type="domain" description="RING-type" evidence="2">
    <location>
        <begin position="251"/>
        <end position="312"/>
    </location>
</feature>
<dbReference type="InterPro" id="IPR001841">
    <property type="entry name" value="Znf_RING"/>
</dbReference>
<evidence type="ECO:0000259" key="2">
    <source>
        <dbReference type="PROSITE" id="PS50089"/>
    </source>
</evidence>
<keyword evidence="5" id="KW-1185">Reference proteome</keyword>
<reference evidence="4" key="2">
    <citation type="submission" date="2021-05" db="EMBL/GenBank/DDBJ databases">
        <authorList>
            <person name="Moolhuijzen P.M."/>
            <person name="Moffat C.S."/>
        </authorList>
    </citation>
    <scope>NUCLEOTIDE SEQUENCE</scope>
    <source>
        <strain evidence="4">86-124</strain>
    </source>
</reference>
<proteinExistence type="predicted"/>
<evidence type="ECO:0000313" key="5">
    <source>
        <dbReference type="Proteomes" id="UP000249757"/>
    </source>
</evidence>
<organism evidence="4 5">
    <name type="scientific">Pyrenophora tritici-repentis</name>
    <dbReference type="NCBI Taxonomy" id="45151"/>
    <lineage>
        <taxon>Eukaryota</taxon>
        <taxon>Fungi</taxon>
        <taxon>Dikarya</taxon>
        <taxon>Ascomycota</taxon>
        <taxon>Pezizomycotina</taxon>
        <taxon>Dothideomycetes</taxon>
        <taxon>Pleosporomycetidae</taxon>
        <taxon>Pleosporales</taxon>
        <taxon>Pleosporineae</taxon>
        <taxon>Pleosporaceae</taxon>
        <taxon>Pyrenophora</taxon>
    </lineage>
</organism>
<protein>
    <submittedName>
        <fullName evidence="4">Ring finger domain containing protein</fullName>
    </submittedName>
    <submittedName>
        <fullName evidence="3">Zf-RING-2 multi-domain protein</fullName>
    </submittedName>
</protein>
<dbReference type="EMBL" id="NQIK02000007">
    <property type="protein sequence ID" value="KAF7568755.1"/>
    <property type="molecule type" value="Genomic_DNA"/>
</dbReference>